<feature type="signal peptide" evidence="1">
    <location>
        <begin position="1"/>
        <end position="22"/>
    </location>
</feature>
<organism evidence="2 3">
    <name type="scientific">Motilimonas cestriensis</name>
    <dbReference type="NCBI Taxonomy" id="2742685"/>
    <lineage>
        <taxon>Bacteria</taxon>
        <taxon>Pseudomonadati</taxon>
        <taxon>Pseudomonadota</taxon>
        <taxon>Gammaproteobacteria</taxon>
        <taxon>Alteromonadales</taxon>
        <taxon>Alteromonadales genera incertae sedis</taxon>
        <taxon>Motilimonas</taxon>
    </lineage>
</organism>
<protein>
    <submittedName>
        <fullName evidence="2">ABC transporter substrate-binding protein</fullName>
    </submittedName>
</protein>
<gene>
    <name evidence="2" type="ORF">K6Y31_19300</name>
</gene>
<dbReference type="RefSeq" id="WP_233054680.1">
    <property type="nucleotide sequence ID" value="NZ_JAIMJA010000027.1"/>
</dbReference>
<reference evidence="2 3" key="1">
    <citation type="journal article" date="2022" name="Environ. Microbiol. Rep.">
        <title>Eco-phylogenetic analyses reveal divergent evolution of vitamin B12 metabolism in the marine bacterial family 'Psychromonadaceae'.</title>
        <authorList>
            <person name="Jin X."/>
            <person name="Yang Y."/>
            <person name="Cao H."/>
            <person name="Gao B."/>
            <person name="Zhao Z."/>
        </authorList>
    </citation>
    <scope>NUCLEOTIDE SEQUENCE [LARGE SCALE GENOMIC DNA]</scope>
    <source>
        <strain evidence="2 3">MKS20</strain>
    </source>
</reference>
<sequence length="256" mass="29140">MYKIVTKLIASLLLLFSSVSVAKQVVLVGLSHFPPFIEARGNHLGGLAIDMIDLMNAQQDQYLFKGVKLLPATRLQLFKLGRYDMSMFDSLHWGWQDLPVDASNVYLRGGEVYIAEMKEGRDQSYFSDFKNKTMVGVEGYHYAFADYNADPDYLKQTFNMQLTRSNLGSILMILSGNRGDIAVVSKAFLAQYFANHPQHRERILVSDKMDQEYNHTIILRRGIKPDIGEINQLLKELAETGQLAQLFQNIQLPNKL</sequence>
<dbReference type="Proteomes" id="UP001201273">
    <property type="component" value="Unassembled WGS sequence"/>
</dbReference>
<feature type="chain" id="PRO_5046740649" evidence="1">
    <location>
        <begin position="23"/>
        <end position="256"/>
    </location>
</feature>
<dbReference type="Gene3D" id="3.40.190.10">
    <property type="entry name" value="Periplasmic binding protein-like II"/>
    <property type="match status" value="2"/>
</dbReference>
<proteinExistence type="predicted"/>
<name>A0ABS8WF82_9GAMM</name>
<evidence type="ECO:0000313" key="3">
    <source>
        <dbReference type="Proteomes" id="UP001201273"/>
    </source>
</evidence>
<evidence type="ECO:0000256" key="1">
    <source>
        <dbReference type="SAM" id="SignalP"/>
    </source>
</evidence>
<dbReference type="SUPFAM" id="SSF53850">
    <property type="entry name" value="Periplasmic binding protein-like II"/>
    <property type="match status" value="1"/>
</dbReference>
<keyword evidence="1" id="KW-0732">Signal</keyword>
<comment type="caution">
    <text evidence="2">The sequence shown here is derived from an EMBL/GenBank/DDBJ whole genome shotgun (WGS) entry which is preliminary data.</text>
</comment>
<accession>A0ABS8WF82</accession>
<keyword evidence="3" id="KW-1185">Reference proteome</keyword>
<dbReference type="EMBL" id="JAIMJA010000027">
    <property type="protein sequence ID" value="MCE2596925.1"/>
    <property type="molecule type" value="Genomic_DNA"/>
</dbReference>
<evidence type="ECO:0000313" key="2">
    <source>
        <dbReference type="EMBL" id="MCE2596925.1"/>
    </source>
</evidence>